<dbReference type="SUPFAM" id="SSF89155">
    <property type="entry name" value="TorD-like"/>
    <property type="match status" value="1"/>
</dbReference>
<dbReference type="OrthoDB" id="5359673at2"/>
<dbReference type="Proteomes" id="UP000254920">
    <property type="component" value="Unassembled WGS sequence"/>
</dbReference>
<organism evidence="1 2">
    <name type="scientific">Campylobacter sputorum subsp. sputorum</name>
    <dbReference type="NCBI Taxonomy" id="32024"/>
    <lineage>
        <taxon>Bacteria</taxon>
        <taxon>Pseudomonadati</taxon>
        <taxon>Campylobacterota</taxon>
        <taxon>Epsilonproteobacteria</taxon>
        <taxon>Campylobacterales</taxon>
        <taxon>Campylobacteraceae</taxon>
        <taxon>Campylobacter</taxon>
    </lineage>
</organism>
<dbReference type="RefSeq" id="WP_089182212.1">
    <property type="nucleotide sequence ID" value="NZ_CP043427.1"/>
</dbReference>
<accession>A0A381DLH7</accession>
<gene>
    <name evidence="1" type="ORF">NCTC12475_01716</name>
</gene>
<dbReference type="STRING" id="32024.GCA_000788295_00754"/>
<proteinExistence type="predicted"/>
<dbReference type="GeneID" id="93090354"/>
<sequence length="180" mass="21087">MKVAELYSVICVIFATNFRNVIDKEHFSKMSKNWIVKNDNVDNVKGHECWKKAVENESLEMIKKDFESLKDSFDTAYFKFNDEKKVDEFFKNIKFKKPFDELNSSHMSNILALLSAILKQDKDEKSHTLLGYYLSEYFIHPARELSLHLQKNANSNYYKAMGYFLADFCHLLKTSLGLKA</sequence>
<evidence type="ECO:0000313" key="1">
    <source>
        <dbReference type="EMBL" id="SUX11488.1"/>
    </source>
</evidence>
<dbReference type="EMBL" id="UFVD01000001">
    <property type="protein sequence ID" value="SUX11488.1"/>
    <property type="molecule type" value="Genomic_DNA"/>
</dbReference>
<dbReference type="AlphaFoldDB" id="A0A381DLH7"/>
<reference evidence="1 2" key="1">
    <citation type="submission" date="2018-06" db="EMBL/GenBank/DDBJ databases">
        <authorList>
            <consortium name="Pathogen Informatics"/>
            <person name="Doyle S."/>
        </authorList>
    </citation>
    <scope>NUCLEOTIDE SEQUENCE [LARGE SCALE GENOMIC DNA]</scope>
    <source>
        <strain evidence="1 2">NCTC12475</strain>
    </source>
</reference>
<evidence type="ECO:0000313" key="2">
    <source>
        <dbReference type="Proteomes" id="UP000254920"/>
    </source>
</evidence>
<dbReference type="InterPro" id="IPR036411">
    <property type="entry name" value="TorD-like_sf"/>
</dbReference>
<protein>
    <submittedName>
        <fullName evidence="1">Uncharacterized protein</fullName>
    </submittedName>
</protein>
<keyword evidence="2" id="KW-1185">Reference proteome</keyword>
<name>A0A381DLH7_9BACT</name>